<dbReference type="Gene3D" id="3.30.565.10">
    <property type="entry name" value="Histidine kinase-like ATPase, C-terminal domain"/>
    <property type="match status" value="1"/>
</dbReference>
<keyword evidence="3" id="KW-0597">Phosphoprotein</keyword>
<feature type="domain" description="Histidine kinase/HSP90-like ATPase" evidence="6">
    <location>
        <begin position="9"/>
        <end position="78"/>
    </location>
</feature>
<dbReference type="PANTHER" id="PTHR45436">
    <property type="entry name" value="SENSOR HISTIDINE KINASE YKOH"/>
    <property type="match status" value="1"/>
</dbReference>
<evidence type="ECO:0000259" key="6">
    <source>
        <dbReference type="Pfam" id="PF02518"/>
    </source>
</evidence>
<dbReference type="InterPro" id="IPR050428">
    <property type="entry name" value="TCS_sensor_his_kinase"/>
</dbReference>
<proteinExistence type="predicted"/>
<organism evidence="7 8">
    <name type="scientific">Streptomyces aureus</name>
    <dbReference type="NCBI Taxonomy" id="193461"/>
    <lineage>
        <taxon>Bacteria</taxon>
        <taxon>Bacillati</taxon>
        <taxon>Actinomycetota</taxon>
        <taxon>Actinomycetes</taxon>
        <taxon>Kitasatosporales</taxon>
        <taxon>Streptomycetaceae</taxon>
        <taxon>Streptomyces</taxon>
    </lineage>
</organism>
<evidence type="ECO:0000256" key="4">
    <source>
        <dbReference type="ARBA" id="ARBA00022679"/>
    </source>
</evidence>
<dbReference type="Proteomes" id="UP001571476">
    <property type="component" value="Unassembled WGS sequence"/>
</dbReference>
<comment type="catalytic activity">
    <reaction evidence="1">
        <text>ATP + protein L-histidine = ADP + protein N-phospho-L-histidine.</text>
        <dbReference type="EC" id="2.7.13.3"/>
    </reaction>
</comment>
<dbReference type="EC" id="2.7.13.3" evidence="2"/>
<dbReference type="GO" id="GO:0005524">
    <property type="term" value="F:ATP binding"/>
    <property type="evidence" value="ECO:0007669"/>
    <property type="project" value="UniProtKB-KW"/>
</dbReference>
<evidence type="ECO:0000313" key="8">
    <source>
        <dbReference type="Proteomes" id="UP001571476"/>
    </source>
</evidence>
<keyword evidence="4" id="KW-0808">Transferase</keyword>
<dbReference type="Pfam" id="PF02518">
    <property type="entry name" value="HATPase_c"/>
    <property type="match status" value="1"/>
</dbReference>
<reference evidence="7 8" key="1">
    <citation type="submission" date="2024-08" db="EMBL/GenBank/DDBJ databases">
        <title>Genome sequence of Streptomyces aureus CACIA-1.46HGO.</title>
        <authorList>
            <person name="Evangelista-Martinez Z."/>
        </authorList>
    </citation>
    <scope>NUCLEOTIDE SEQUENCE [LARGE SCALE GENOMIC DNA]</scope>
    <source>
        <strain evidence="7 8">CACIA-1.46HGO</strain>
    </source>
</reference>
<dbReference type="SUPFAM" id="SSF55874">
    <property type="entry name" value="ATPase domain of HSP90 chaperone/DNA topoisomerase II/histidine kinase"/>
    <property type="match status" value="1"/>
</dbReference>
<dbReference type="RefSeq" id="WP_372567466.1">
    <property type="nucleotide sequence ID" value="NZ_JBGOSP010000069.1"/>
</dbReference>
<keyword evidence="7" id="KW-0067">ATP-binding</keyword>
<evidence type="ECO:0000256" key="1">
    <source>
        <dbReference type="ARBA" id="ARBA00000085"/>
    </source>
</evidence>
<protein>
    <recommendedName>
        <fullName evidence="2">histidine kinase</fullName>
        <ecNumber evidence="2">2.7.13.3</ecNumber>
    </recommendedName>
</protein>
<keyword evidence="7" id="KW-0547">Nucleotide-binding</keyword>
<sequence>MTLRAAPREVDNTGSHVDDAVVGRLFELFYRAHSRVGSDRSGHGLGLAIVCSMATSHRETVTETANATGGLTLRVELQTLHGYEEAPADSRAVRLGRCSKGGSGTGGGCVRRDS</sequence>
<keyword evidence="8" id="KW-1185">Reference proteome</keyword>
<name>A0ABV4SZI2_9ACTN</name>
<evidence type="ECO:0000256" key="3">
    <source>
        <dbReference type="ARBA" id="ARBA00022553"/>
    </source>
</evidence>
<dbReference type="PANTHER" id="PTHR45436:SF5">
    <property type="entry name" value="SENSOR HISTIDINE KINASE TRCS"/>
    <property type="match status" value="1"/>
</dbReference>
<keyword evidence="5" id="KW-0418">Kinase</keyword>
<dbReference type="InterPro" id="IPR003594">
    <property type="entry name" value="HATPase_dom"/>
</dbReference>
<evidence type="ECO:0000256" key="2">
    <source>
        <dbReference type="ARBA" id="ARBA00012438"/>
    </source>
</evidence>
<evidence type="ECO:0000313" key="7">
    <source>
        <dbReference type="EMBL" id="MFA3843665.1"/>
    </source>
</evidence>
<dbReference type="EMBL" id="JBGOSP010000069">
    <property type="protein sequence ID" value="MFA3843665.1"/>
    <property type="molecule type" value="Genomic_DNA"/>
</dbReference>
<accession>A0ABV4SZI2</accession>
<comment type="caution">
    <text evidence="7">The sequence shown here is derived from an EMBL/GenBank/DDBJ whole genome shotgun (WGS) entry which is preliminary data.</text>
</comment>
<dbReference type="InterPro" id="IPR036890">
    <property type="entry name" value="HATPase_C_sf"/>
</dbReference>
<gene>
    <name evidence="7" type="ORF">ACEG43_47575</name>
</gene>
<evidence type="ECO:0000256" key="5">
    <source>
        <dbReference type="ARBA" id="ARBA00022777"/>
    </source>
</evidence>